<evidence type="ECO:0000313" key="3">
    <source>
        <dbReference type="Proteomes" id="UP000184518"/>
    </source>
</evidence>
<dbReference type="RefSeq" id="WP_072957046.1">
    <property type="nucleotide sequence ID" value="NZ_FQUT01000004.1"/>
</dbReference>
<proteinExistence type="predicted"/>
<feature type="chain" id="PRO_5012747898" description="Microcystin-dependent protein" evidence="1">
    <location>
        <begin position="25"/>
        <end position="245"/>
    </location>
</feature>
<evidence type="ECO:0008006" key="4">
    <source>
        <dbReference type="Google" id="ProtNLM"/>
    </source>
</evidence>
<feature type="signal peptide" evidence="1">
    <location>
        <begin position="1"/>
        <end position="24"/>
    </location>
</feature>
<gene>
    <name evidence="2" type="ORF">SAMN05443633_104448</name>
</gene>
<dbReference type="OrthoDB" id="1251983at2"/>
<evidence type="ECO:0000313" key="2">
    <source>
        <dbReference type="EMBL" id="SHF51174.1"/>
    </source>
</evidence>
<keyword evidence="3" id="KW-1185">Reference proteome</keyword>
<accession>A0A1M5C8R1</accession>
<reference evidence="3" key="1">
    <citation type="submission" date="2016-11" db="EMBL/GenBank/DDBJ databases">
        <authorList>
            <person name="Varghese N."/>
            <person name="Submissions S."/>
        </authorList>
    </citation>
    <scope>NUCLEOTIDE SEQUENCE [LARGE SCALE GENOMIC DNA]</scope>
    <source>
        <strain evidence="3">DSM 27619</strain>
    </source>
</reference>
<dbReference type="STRING" id="1416778.SAMN05443633_104448"/>
<protein>
    <recommendedName>
        <fullName evidence="4">Microcystin-dependent protein</fullName>
    </recommendedName>
</protein>
<sequence length="245" mass="25821">MANKISFKKIYSLLLIIPAFCLQAQSVGINTDNPTKTLDVNGELRIRILPSGNEGEQVIVSDQDGNILKTSLPKAIPSVGDIKDGYSSADHEGWYLLNGRALSAIPATAQTNAASLGFIGNLPDFSGKYTKMIAPVESINTVTGNTSYMMGKANMPNFSMTAVTAASGAHAHLIPDMRPGQLYEPGVFINGFPGTGVYNNSGETDTTTTNGAHTHTITLNSNGGGQAFSLAPSYIALNSFVYLGN</sequence>
<organism evidence="2 3">
    <name type="scientific">Chryseobacterium arachidis</name>
    <dbReference type="NCBI Taxonomy" id="1416778"/>
    <lineage>
        <taxon>Bacteria</taxon>
        <taxon>Pseudomonadati</taxon>
        <taxon>Bacteroidota</taxon>
        <taxon>Flavobacteriia</taxon>
        <taxon>Flavobacteriales</taxon>
        <taxon>Weeksellaceae</taxon>
        <taxon>Chryseobacterium group</taxon>
        <taxon>Chryseobacterium</taxon>
    </lineage>
</organism>
<evidence type="ECO:0000256" key="1">
    <source>
        <dbReference type="SAM" id="SignalP"/>
    </source>
</evidence>
<dbReference type="Proteomes" id="UP000184518">
    <property type="component" value="Unassembled WGS sequence"/>
</dbReference>
<keyword evidence="1" id="KW-0732">Signal</keyword>
<name>A0A1M5C8R1_9FLAO</name>
<dbReference type="EMBL" id="FQUT01000004">
    <property type="protein sequence ID" value="SHF51174.1"/>
    <property type="molecule type" value="Genomic_DNA"/>
</dbReference>
<dbReference type="AlphaFoldDB" id="A0A1M5C8R1"/>